<keyword evidence="9" id="KW-1185">Reference proteome</keyword>
<evidence type="ECO:0000313" key="8">
    <source>
        <dbReference type="EMBL" id="EEG75758.1"/>
    </source>
</evidence>
<evidence type="ECO:0000256" key="2">
    <source>
        <dbReference type="ARBA" id="ARBA00016664"/>
    </source>
</evidence>
<keyword evidence="3 6" id="KW-0028">Amino-acid biosynthesis</keyword>
<dbReference type="GO" id="GO:0000105">
    <property type="term" value="P:L-histidine biosynthetic process"/>
    <property type="evidence" value="ECO:0007669"/>
    <property type="project" value="UniProtKB-UniRule"/>
</dbReference>
<evidence type="ECO:0000256" key="4">
    <source>
        <dbReference type="ARBA" id="ARBA00023102"/>
    </source>
</evidence>
<dbReference type="Gene3D" id="3.30.230.40">
    <property type="entry name" value="Imidazole glycerol phosphate dehydratase, domain 1"/>
    <property type="match status" value="2"/>
</dbReference>
<keyword evidence="5 6" id="KW-0456">Lyase</keyword>
<dbReference type="GO" id="GO:0005737">
    <property type="term" value="C:cytoplasm"/>
    <property type="evidence" value="ECO:0007669"/>
    <property type="project" value="UniProtKB-SubCell"/>
</dbReference>
<dbReference type="Proteomes" id="UP000004893">
    <property type="component" value="Unassembled WGS sequence"/>
</dbReference>
<dbReference type="SUPFAM" id="SSF54211">
    <property type="entry name" value="Ribosomal protein S5 domain 2-like"/>
    <property type="match status" value="2"/>
</dbReference>
<name>C0BWF5_9FIRM</name>
<evidence type="ECO:0000256" key="1">
    <source>
        <dbReference type="ARBA" id="ARBA00005047"/>
    </source>
</evidence>
<dbReference type="CDD" id="cd07914">
    <property type="entry name" value="IGPD"/>
    <property type="match status" value="1"/>
</dbReference>
<proteinExistence type="inferred from homology"/>
<dbReference type="PANTHER" id="PTHR23133">
    <property type="entry name" value="IMIDAZOLEGLYCEROL-PHOSPHATE DEHYDRATASE HIS7"/>
    <property type="match status" value="1"/>
</dbReference>
<sequence length="204" mass="22788">MKRDKEEKTMKRTAECTRKTKETDITVKLTLDGTGQNDISTGIGFFDHMLDGFARHGLFDLTVKVKGDLRVDCHHTVEDTGIVLGQVIARAVGDKAGIKRYGHFILPMDETLVLCAADLSGRPYLSCDASFPTERIGEMDTEMIREFFYAVSYSAMMNLHLKILNGGNSHHMAEAMFKSFGKALDMATMEEPRIKEAWTTKGSL</sequence>
<comment type="catalytic activity">
    <reaction evidence="6 7">
        <text>D-erythro-1-(imidazol-4-yl)glycerol 3-phosphate = 3-(imidazol-4-yl)-2-oxopropyl phosphate + H2O</text>
        <dbReference type="Rhea" id="RHEA:11040"/>
        <dbReference type="ChEBI" id="CHEBI:15377"/>
        <dbReference type="ChEBI" id="CHEBI:57766"/>
        <dbReference type="ChEBI" id="CHEBI:58278"/>
        <dbReference type="EC" id="4.2.1.19"/>
    </reaction>
</comment>
<reference evidence="8" key="1">
    <citation type="submission" date="2009-02" db="EMBL/GenBank/DDBJ databases">
        <authorList>
            <person name="Fulton L."/>
            <person name="Clifton S."/>
            <person name="Fulton B."/>
            <person name="Xu J."/>
            <person name="Minx P."/>
            <person name="Pepin K.H."/>
            <person name="Johnson M."/>
            <person name="Bhonagiri V."/>
            <person name="Nash W.E."/>
            <person name="Mardis E.R."/>
            <person name="Wilson R.K."/>
        </authorList>
    </citation>
    <scope>NUCLEOTIDE SEQUENCE [LARGE SCALE GENOMIC DNA]</scope>
    <source>
        <strain evidence="8">DSM 15053</strain>
    </source>
</reference>
<dbReference type="PANTHER" id="PTHR23133:SF2">
    <property type="entry name" value="IMIDAZOLEGLYCEROL-PHOSPHATE DEHYDRATASE"/>
    <property type="match status" value="1"/>
</dbReference>
<comment type="pathway">
    <text evidence="1 6 7">Amino-acid biosynthesis; L-histidine biosynthesis; L-histidine from 5-phospho-alpha-D-ribose 1-diphosphate: step 6/9.</text>
</comment>
<comment type="similarity">
    <text evidence="6 7">Belongs to the imidazoleglycerol-phosphate dehydratase family.</text>
</comment>
<dbReference type="FunFam" id="3.30.230.40:FF:000001">
    <property type="entry name" value="Imidazoleglycerol-phosphate dehydratase HisB"/>
    <property type="match status" value="1"/>
</dbReference>
<protein>
    <recommendedName>
        <fullName evidence="2 6">Imidazoleglycerol-phosphate dehydratase</fullName>
        <shortName evidence="6">IGPD</shortName>
        <ecNumber evidence="6 7">4.2.1.19</ecNumber>
    </recommendedName>
</protein>
<dbReference type="InterPro" id="IPR020565">
    <property type="entry name" value="ImidazoleglycerP_deHydtase_CS"/>
</dbReference>
<gene>
    <name evidence="6 8" type="primary">hisB</name>
    <name evidence="8" type="ORF">CLOHYLEM_04116</name>
</gene>
<dbReference type="Pfam" id="PF00475">
    <property type="entry name" value="IGPD"/>
    <property type="match status" value="1"/>
</dbReference>
<dbReference type="EC" id="4.2.1.19" evidence="6 7"/>
<organism evidence="8 9">
    <name type="scientific">[Clostridium] hylemonae DSM 15053</name>
    <dbReference type="NCBI Taxonomy" id="553973"/>
    <lineage>
        <taxon>Bacteria</taxon>
        <taxon>Bacillati</taxon>
        <taxon>Bacillota</taxon>
        <taxon>Clostridia</taxon>
        <taxon>Lachnospirales</taxon>
        <taxon>Lachnospiraceae</taxon>
    </lineage>
</organism>
<evidence type="ECO:0000256" key="5">
    <source>
        <dbReference type="ARBA" id="ARBA00023239"/>
    </source>
</evidence>
<keyword evidence="4 6" id="KW-0368">Histidine biosynthesis</keyword>
<reference evidence="8" key="2">
    <citation type="submission" date="2013-06" db="EMBL/GenBank/DDBJ databases">
        <title>Draft genome sequence of Clostridium hylemonae (DSM 15053).</title>
        <authorList>
            <person name="Sudarsanam P."/>
            <person name="Ley R."/>
            <person name="Guruge J."/>
            <person name="Turnbaugh P.J."/>
            <person name="Mahowald M."/>
            <person name="Liep D."/>
            <person name="Gordon J."/>
        </authorList>
    </citation>
    <scope>NUCLEOTIDE SEQUENCE</scope>
    <source>
        <strain evidence="8">DSM 15053</strain>
    </source>
</reference>
<evidence type="ECO:0000256" key="7">
    <source>
        <dbReference type="RuleBase" id="RU000599"/>
    </source>
</evidence>
<dbReference type="HOGENOM" id="CLU_044308_3_0_9"/>
<accession>C0BWF5</accession>
<dbReference type="HAMAP" id="MF_00076">
    <property type="entry name" value="HisB"/>
    <property type="match status" value="1"/>
</dbReference>
<dbReference type="FunFam" id="3.30.230.40:FF:000003">
    <property type="entry name" value="Imidazoleglycerol-phosphate dehydratase HisB"/>
    <property type="match status" value="1"/>
</dbReference>
<dbReference type="PROSITE" id="PS00955">
    <property type="entry name" value="IGP_DEHYDRATASE_2"/>
    <property type="match status" value="1"/>
</dbReference>
<dbReference type="GO" id="GO:0004424">
    <property type="term" value="F:imidazoleglycerol-phosphate dehydratase activity"/>
    <property type="evidence" value="ECO:0007669"/>
    <property type="project" value="UniProtKB-UniRule"/>
</dbReference>
<comment type="subcellular location">
    <subcellularLocation>
        <location evidence="6 7">Cytoplasm</location>
    </subcellularLocation>
</comment>
<dbReference type="EMBL" id="ABYI02000005">
    <property type="protein sequence ID" value="EEG75758.1"/>
    <property type="molecule type" value="Genomic_DNA"/>
</dbReference>
<evidence type="ECO:0000313" key="9">
    <source>
        <dbReference type="Proteomes" id="UP000004893"/>
    </source>
</evidence>
<dbReference type="InterPro" id="IPR038494">
    <property type="entry name" value="IGPD_sf"/>
</dbReference>
<dbReference type="eggNOG" id="COG0131">
    <property type="taxonomic scope" value="Bacteria"/>
</dbReference>
<evidence type="ECO:0000256" key="3">
    <source>
        <dbReference type="ARBA" id="ARBA00022605"/>
    </source>
</evidence>
<dbReference type="PROSITE" id="PS00954">
    <property type="entry name" value="IGP_DEHYDRATASE_1"/>
    <property type="match status" value="1"/>
</dbReference>
<dbReference type="NCBIfam" id="NF002111">
    <property type="entry name" value="PRK00951.2-1"/>
    <property type="match status" value="1"/>
</dbReference>
<keyword evidence="6" id="KW-0963">Cytoplasm</keyword>
<dbReference type="NCBIfam" id="NF002114">
    <property type="entry name" value="PRK00951.2-4"/>
    <property type="match status" value="1"/>
</dbReference>
<evidence type="ECO:0000256" key="6">
    <source>
        <dbReference type="HAMAP-Rule" id="MF_00076"/>
    </source>
</evidence>
<dbReference type="STRING" id="553973.CLOHYLEM_04116"/>
<dbReference type="InterPro" id="IPR000807">
    <property type="entry name" value="ImidazoleglycerolP_deHydtase"/>
</dbReference>
<comment type="caution">
    <text evidence="8">The sequence shown here is derived from an EMBL/GenBank/DDBJ whole genome shotgun (WGS) entry which is preliminary data.</text>
</comment>
<dbReference type="InterPro" id="IPR020568">
    <property type="entry name" value="Ribosomal_Su5_D2-typ_SF"/>
</dbReference>
<dbReference type="AlphaFoldDB" id="C0BWF5"/>
<dbReference type="UniPathway" id="UPA00031">
    <property type="reaction ID" value="UER00011"/>
</dbReference>